<dbReference type="EC" id="1.15.1.1" evidence="2"/>
<evidence type="ECO:0000313" key="8">
    <source>
        <dbReference type="EMBL" id="KAJ1918449.1"/>
    </source>
</evidence>
<dbReference type="GO" id="GO:0004784">
    <property type="term" value="F:superoxide dismutase activity"/>
    <property type="evidence" value="ECO:0007669"/>
    <property type="project" value="UniProtKB-EC"/>
</dbReference>
<evidence type="ECO:0000256" key="4">
    <source>
        <dbReference type="ARBA" id="ARBA00023002"/>
    </source>
</evidence>
<dbReference type="InterPro" id="IPR019832">
    <property type="entry name" value="Mn/Fe_SOD_C"/>
</dbReference>
<dbReference type="InterPro" id="IPR036324">
    <property type="entry name" value="Mn/Fe_SOD_N_sf"/>
</dbReference>
<dbReference type="Gene3D" id="1.10.287.990">
    <property type="entry name" value="Fe,Mn superoxide dismutase (SOD) domain"/>
    <property type="match status" value="1"/>
</dbReference>
<sequence>MFINTASKKVATGAARLFPRISKAKLHQVALIPYSTEEGLDPLFSQSALELLYNERQTKLINNVNRLVSNTPLENESLLSIIGKTAGIPDKAALYNNSSQAWNNDFFLQTLTSDKRSVGEDIKNVIAIQFDGFDMFQMAFAASANNIFGNGWTWLLMDREGRLSITNTYNSGSPFALFPTITDSYTLHGSHSPVVIPTNTSYTDPNTAQRPFGKTAWSFQRFYPILCLNVWQEAYLLDYGLNKSSYIDNFWKVVNWDIVRQRLFKNVGITSRP</sequence>
<dbReference type="Pfam" id="PF02777">
    <property type="entry name" value="Sod_Fe_C"/>
    <property type="match status" value="2"/>
</dbReference>
<dbReference type="InterPro" id="IPR019831">
    <property type="entry name" value="Mn/Fe_SOD_N"/>
</dbReference>
<name>A0A9W8DTV0_9FUNG</name>
<protein>
    <recommendedName>
        <fullName evidence="2">superoxide dismutase</fullName>
        <ecNumber evidence="2">1.15.1.1</ecNumber>
    </recommendedName>
</protein>
<keyword evidence="4" id="KW-0560">Oxidoreductase</keyword>
<evidence type="ECO:0000256" key="1">
    <source>
        <dbReference type="ARBA" id="ARBA00008714"/>
    </source>
</evidence>
<evidence type="ECO:0000256" key="3">
    <source>
        <dbReference type="ARBA" id="ARBA00022723"/>
    </source>
</evidence>
<evidence type="ECO:0000313" key="9">
    <source>
        <dbReference type="Proteomes" id="UP001150538"/>
    </source>
</evidence>
<evidence type="ECO:0000256" key="2">
    <source>
        <dbReference type="ARBA" id="ARBA00012682"/>
    </source>
</evidence>
<dbReference type="OrthoDB" id="275227at2759"/>
<feature type="domain" description="Manganese/iron superoxide dismutase C-terminal" evidence="7">
    <location>
        <begin position="221"/>
        <end position="262"/>
    </location>
</feature>
<keyword evidence="9" id="KW-1185">Reference proteome</keyword>
<dbReference type="SUPFAM" id="SSF46609">
    <property type="entry name" value="Fe,Mn superoxide dismutase (SOD), N-terminal domain"/>
    <property type="match status" value="1"/>
</dbReference>
<dbReference type="GO" id="GO:0005737">
    <property type="term" value="C:cytoplasm"/>
    <property type="evidence" value="ECO:0007669"/>
    <property type="project" value="TreeGrafter"/>
</dbReference>
<proteinExistence type="inferred from homology"/>
<dbReference type="PANTHER" id="PTHR43595">
    <property type="entry name" value="37S RIBOSOMAL PROTEIN S26, MITOCHONDRIAL"/>
    <property type="match status" value="1"/>
</dbReference>
<keyword evidence="3" id="KW-0479">Metal-binding</keyword>
<evidence type="ECO:0000256" key="5">
    <source>
        <dbReference type="ARBA" id="ARBA00037226"/>
    </source>
</evidence>
<reference evidence="8" key="1">
    <citation type="submission" date="2022-07" db="EMBL/GenBank/DDBJ databases">
        <title>Phylogenomic reconstructions and comparative analyses of Kickxellomycotina fungi.</title>
        <authorList>
            <person name="Reynolds N.K."/>
            <person name="Stajich J.E."/>
            <person name="Barry K."/>
            <person name="Grigoriev I.V."/>
            <person name="Crous P."/>
            <person name="Smith M.E."/>
        </authorList>
    </citation>
    <scope>NUCLEOTIDE SEQUENCE</scope>
    <source>
        <strain evidence="8">NBRC 100468</strain>
    </source>
</reference>
<comment type="function">
    <text evidence="5">Component of the mitochondrial ribosome (mitoribosome), a dedicated translation machinery responsible for the synthesis of mitochondrial genome-encoded proteins, including at least some of the essential transmembrane subunits of the mitochondrial respiratory chain. The mitoribosomes are attached to the mitochondrial inner membrane and translation products are cotranslationally integrated into the membrane.</text>
</comment>
<organism evidence="8 9">
    <name type="scientific">Mycoemilia scoparia</name>
    <dbReference type="NCBI Taxonomy" id="417184"/>
    <lineage>
        <taxon>Eukaryota</taxon>
        <taxon>Fungi</taxon>
        <taxon>Fungi incertae sedis</taxon>
        <taxon>Zoopagomycota</taxon>
        <taxon>Kickxellomycotina</taxon>
        <taxon>Kickxellomycetes</taxon>
        <taxon>Kickxellales</taxon>
        <taxon>Kickxellaceae</taxon>
        <taxon>Mycoemilia</taxon>
    </lineage>
</organism>
<dbReference type="Gene3D" id="3.55.40.20">
    <property type="entry name" value="Iron/manganese superoxide dismutase, C-terminal domain"/>
    <property type="match status" value="1"/>
</dbReference>
<feature type="domain" description="Manganese/iron superoxide dismutase N-terminal" evidence="6">
    <location>
        <begin position="28"/>
        <end position="111"/>
    </location>
</feature>
<dbReference type="EMBL" id="JANBPU010000045">
    <property type="protein sequence ID" value="KAJ1918449.1"/>
    <property type="molecule type" value="Genomic_DNA"/>
</dbReference>
<dbReference type="PANTHER" id="PTHR43595:SF2">
    <property type="entry name" value="SMALL RIBOSOMAL SUBUNIT PROTEIN MS42"/>
    <property type="match status" value="1"/>
</dbReference>
<dbReference type="Pfam" id="PF00081">
    <property type="entry name" value="Sod_Fe_N"/>
    <property type="match status" value="1"/>
</dbReference>
<accession>A0A9W8DTV0</accession>
<dbReference type="Proteomes" id="UP001150538">
    <property type="component" value="Unassembled WGS sequence"/>
</dbReference>
<feature type="domain" description="Manganese/iron superoxide dismutase C-terminal" evidence="7">
    <location>
        <begin position="121"/>
        <end position="176"/>
    </location>
</feature>
<gene>
    <name evidence="8" type="ORF">H4219_002604</name>
</gene>
<evidence type="ECO:0000259" key="6">
    <source>
        <dbReference type="Pfam" id="PF00081"/>
    </source>
</evidence>
<comment type="caution">
    <text evidence="8">The sequence shown here is derived from an EMBL/GenBank/DDBJ whole genome shotgun (WGS) entry which is preliminary data.</text>
</comment>
<comment type="similarity">
    <text evidence="1">Belongs to the iron/manganese superoxide dismutase family.</text>
</comment>
<dbReference type="AlphaFoldDB" id="A0A9W8DTV0"/>
<dbReference type="GO" id="GO:0046872">
    <property type="term" value="F:metal ion binding"/>
    <property type="evidence" value="ECO:0007669"/>
    <property type="project" value="UniProtKB-KW"/>
</dbReference>
<dbReference type="SUPFAM" id="SSF54719">
    <property type="entry name" value="Fe,Mn superoxide dismutase (SOD), C-terminal domain"/>
    <property type="match status" value="1"/>
</dbReference>
<evidence type="ECO:0000259" key="7">
    <source>
        <dbReference type="Pfam" id="PF02777"/>
    </source>
</evidence>
<dbReference type="InterPro" id="IPR036314">
    <property type="entry name" value="SOD_C_sf"/>
</dbReference>